<name>A0A8J9SNS5_PHATR</name>
<dbReference type="SUPFAM" id="SSF102114">
    <property type="entry name" value="Radical SAM enzymes"/>
    <property type="match status" value="1"/>
</dbReference>
<evidence type="ECO:0000256" key="2">
    <source>
        <dbReference type="ARBA" id="ARBA00014678"/>
    </source>
</evidence>
<dbReference type="Pfam" id="PF04055">
    <property type="entry name" value="Radical_SAM"/>
    <property type="match status" value="1"/>
</dbReference>
<sequence length="516" mass="57111">MKATVLAASIHTVLSLQTPSQGLVSSTRRPRNTRSLRQPTRLLAVTEDLPKILSTPVSTRTEFASCAPEPVGLYIHIPYCQRRCRYCNFAIVPIGPAAAARAQSDEGERPINAQLSGFLELDHMYTQTILKELQWTLSKMPQDQKVSLTSIYFGGGTPSLAPVATIRTILHAILAEDTPFTLKGGAEITMEMDPCTFSKDQLQELKELGVNRISLGVQALDDGILESLGRIHRVQDIYKSLSMMQEVYGDELSYSLDLISGLPGLSLAAWTETLQKVVTLEPKPCHLSLYDLQVESGTVFAKWYGNGDEESGWDRVRGNLPTPAVALPSDAESAFMYQYAAGYLRSRGYEHYEVSSYALWDETQTGPSPWRSRHNQVYWATNSQWYALGLGATSFVANELVARPRTLVDYADWVNRVRTLPDAGVSEIDDTELLLNVVLKRLRTSEGLDLGFVHQRFSPKGDAFVDAIQRGAALALELGLAQLNDNVLRLVDPKGFLYSNTIIASIYAELEETANS</sequence>
<dbReference type="InterPro" id="IPR023404">
    <property type="entry name" value="rSAM_horseshoe"/>
</dbReference>
<evidence type="ECO:0000259" key="5">
    <source>
        <dbReference type="PROSITE" id="PS51918"/>
    </source>
</evidence>
<organism evidence="6">
    <name type="scientific">Phaeodactylum tricornutum</name>
    <name type="common">Diatom</name>
    <dbReference type="NCBI Taxonomy" id="2850"/>
    <lineage>
        <taxon>Eukaryota</taxon>
        <taxon>Sar</taxon>
        <taxon>Stramenopiles</taxon>
        <taxon>Ochrophyta</taxon>
        <taxon>Bacillariophyta</taxon>
        <taxon>Bacillariophyceae</taxon>
        <taxon>Bacillariophycidae</taxon>
        <taxon>Naviculales</taxon>
        <taxon>Phaeodactylaceae</taxon>
        <taxon>Phaeodactylum</taxon>
    </lineage>
</organism>
<comment type="function">
    <text evidence="4">May be a heme chaperone, appears to bind heme. Homologous bacterial proteins do not have oxygen-independent coproporphyrinogen-III oxidase activity. Binds 1 [4Fe-4S] cluster. The cluster is coordinated with 3 cysteines and an exchangeable S-adenosyl-L-methionine.</text>
</comment>
<dbReference type="InterPro" id="IPR058240">
    <property type="entry name" value="rSAM_sf"/>
</dbReference>
<dbReference type="SFLD" id="SFLDF00562">
    <property type="entry name" value="HemN-like__clustered_with_heat"/>
    <property type="match status" value="1"/>
</dbReference>
<dbReference type="InterPro" id="IPR007197">
    <property type="entry name" value="rSAM"/>
</dbReference>
<gene>
    <name evidence="6" type="ORF">PTTT1_LOCUS27466</name>
</gene>
<dbReference type="GO" id="GO:0006779">
    <property type="term" value="P:porphyrin-containing compound biosynthetic process"/>
    <property type="evidence" value="ECO:0007669"/>
    <property type="project" value="InterPro"/>
</dbReference>
<dbReference type="InterPro" id="IPR034505">
    <property type="entry name" value="Coproporphyrinogen-III_oxidase"/>
</dbReference>
<dbReference type="PROSITE" id="PS51918">
    <property type="entry name" value="RADICAL_SAM"/>
    <property type="match status" value="1"/>
</dbReference>
<dbReference type="InterPro" id="IPR004559">
    <property type="entry name" value="HemW-like"/>
</dbReference>
<evidence type="ECO:0000313" key="6">
    <source>
        <dbReference type="EMBL" id="CAG9284938.1"/>
    </source>
</evidence>
<dbReference type="InterPro" id="IPR006638">
    <property type="entry name" value="Elp3/MiaA/NifB-like_rSAM"/>
</dbReference>
<reference evidence="6" key="1">
    <citation type="submission" date="2022-02" db="EMBL/GenBank/DDBJ databases">
        <authorList>
            <person name="Giguere J D."/>
        </authorList>
    </citation>
    <scope>NUCLEOTIDE SEQUENCE</scope>
    <source>
        <strain evidence="6">CCAP 1055/1</strain>
    </source>
</reference>
<dbReference type="SMART" id="SM00729">
    <property type="entry name" value="Elp3"/>
    <property type="match status" value="1"/>
</dbReference>
<dbReference type="AlphaFoldDB" id="A0A8J9SNS5"/>
<dbReference type="SFLD" id="SFLDG01065">
    <property type="entry name" value="anaerobic_coproporphyrinogen-I"/>
    <property type="match status" value="1"/>
</dbReference>
<dbReference type="Proteomes" id="UP000836788">
    <property type="component" value="Chromosome 2"/>
</dbReference>
<dbReference type="GO" id="GO:0005737">
    <property type="term" value="C:cytoplasm"/>
    <property type="evidence" value="ECO:0007669"/>
    <property type="project" value="InterPro"/>
</dbReference>
<dbReference type="PANTHER" id="PTHR13932">
    <property type="entry name" value="COPROPORPHYRINIGEN III OXIDASE"/>
    <property type="match status" value="1"/>
</dbReference>
<dbReference type="EMBL" id="OU594943">
    <property type="protein sequence ID" value="CAG9284938.1"/>
    <property type="molecule type" value="Genomic_DNA"/>
</dbReference>
<comment type="similarity">
    <text evidence="1">Belongs to the anaerobic coproporphyrinogen-III oxidase family. HemW subfamily.</text>
</comment>
<evidence type="ECO:0000256" key="3">
    <source>
        <dbReference type="ARBA" id="ARBA00033094"/>
    </source>
</evidence>
<evidence type="ECO:0000256" key="4">
    <source>
        <dbReference type="ARBA" id="ARBA00045130"/>
    </source>
</evidence>
<feature type="domain" description="Radical SAM core" evidence="5">
    <location>
        <begin position="65"/>
        <end position="330"/>
    </location>
</feature>
<dbReference type="PANTHER" id="PTHR13932:SF5">
    <property type="entry name" value="RADICAL S-ADENOSYL METHIONINE DOMAIN-CONTAINING PROTEIN 1, MITOCHONDRIAL"/>
    <property type="match status" value="1"/>
</dbReference>
<dbReference type="GO" id="GO:0051539">
    <property type="term" value="F:4 iron, 4 sulfur cluster binding"/>
    <property type="evidence" value="ECO:0007669"/>
    <property type="project" value="InterPro"/>
</dbReference>
<accession>A0A8J9SNS5</accession>
<protein>
    <recommendedName>
        <fullName evidence="2">Radical S-adenosyl methionine domain-containing protein 1, mitochondrial</fullName>
    </recommendedName>
    <alternativeName>
        <fullName evidence="3">Putative heme chaperone</fullName>
    </alternativeName>
</protein>
<evidence type="ECO:0000256" key="1">
    <source>
        <dbReference type="ARBA" id="ARBA00006100"/>
    </source>
</evidence>
<dbReference type="GO" id="GO:0004109">
    <property type="term" value="F:coproporphyrinogen oxidase activity"/>
    <property type="evidence" value="ECO:0007669"/>
    <property type="project" value="InterPro"/>
</dbReference>
<dbReference type="SFLD" id="SFLDS00029">
    <property type="entry name" value="Radical_SAM"/>
    <property type="match status" value="1"/>
</dbReference>
<proteinExistence type="inferred from homology"/>
<dbReference type="Gene3D" id="3.80.30.20">
    <property type="entry name" value="tm_1862 like domain"/>
    <property type="match status" value="1"/>
</dbReference>